<keyword evidence="2" id="KW-1185">Reference proteome</keyword>
<organism evidence="1 2">
    <name type="scientific">Terrihalobacillus insolitus</name>
    <dbReference type="NCBI Taxonomy" id="2950438"/>
    <lineage>
        <taxon>Bacteria</taxon>
        <taxon>Bacillati</taxon>
        <taxon>Bacillota</taxon>
        <taxon>Bacilli</taxon>
        <taxon>Bacillales</taxon>
        <taxon>Bacillaceae</taxon>
        <taxon>Terrihalobacillus</taxon>
    </lineage>
</organism>
<gene>
    <name evidence="1" type="ORF">NC797_13020</name>
</gene>
<sequence length="221" mass="25996">MLAPILKNLFNMKSMRGMTESFNRDECIENVKKVLGKKTLVELPNYDTINDFLSALDSKELEKIRTYMIKELLKKRSLEKYRINEKYWGVIIDGTGLFSFDEKHCEHCLRREYRDENGEVKKTVYMHHVLEAKLVVGDMVLSIASEFIENESEDVKKQDCELKAFYRLAEKLKKIFKRLPICILGDSLYTCEGVFDICEENKWKYMLPQLSQLKTICNPLI</sequence>
<proteinExistence type="predicted"/>
<accession>A0A9X4APC7</accession>
<dbReference type="RefSeq" id="WP_272437230.1">
    <property type="nucleotide sequence ID" value="NZ_JAMQKB010000014.1"/>
</dbReference>
<dbReference type="Proteomes" id="UP001145050">
    <property type="component" value="Unassembled WGS sequence"/>
</dbReference>
<comment type="caution">
    <text evidence="1">The sequence shown here is derived from an EMBL/GenBank/DDBJ whole genome shotgun (WGS) entry which is preliminary data.</text>
</comment>
<dbReference type="AlphaFoldDB" id="A0A9X4APC7"/>
<dbReference type="EMBL" id="JAMQKB010000014">
    <property type="protein sequence ID" value="MDC3425423.1"/>
    <property type="molecule type" value="Genomic_DNA"/>
</dbReference>
<name>A0A9X4APC7_9BACI</name>
<evidence type="ECO:0000313" key="1">
    <source>
        <dbReference type="EMBL" id="MDC3425423.1"/>
    </source>
</evidence>
<reference evidence="1" key="1">
    <citation type="submission" date="2022-06" db="EMBL/GenBank/DDBJ databases">
        <title>Aquibacillus sp. a new bacterium isolated from soil saline samples.</title>
        <authorList>
            <person name="Galisteo C."/>
            <person name="De La Haba R."/>
            <person name="Sanchez-Porro C."/>
            <person name="Ventosa A."/>
        </authorList>
    </citation>
    <scope>NUCLEOTIDE SEQUENCE</scope>
    <source>
        <strain evidence="1">3ASR75-11</strain>
    </source>
</reference>
<protein>
    <submittedName>
        <fullName evidence="1">Uncharacterized protein</fullName>
    </submittedName>
</protein>
<evidence type="ECO:0000313" key="2">
    <source>
        <dbReference type="Proteomes" id="UP001145050"/>
    </source>
</evidence>